<gene>
    <name evidence="1" type="ORF">QFC21_004782</name>
</gene>
<evidence type="ECO:0000313" key="1">
    <source>
        <dbReference type="EMBL" id="KAJ9097744.1"/>
    </source>
</evidence>
<protein>
    <submittedName>
        <fullName evidence="1">Uncharacterized protein</fullName>
    </submittedName>
</protein>
<dbReference type="EMBL" id="JASBWT010000016">
    <property type="protein sequence ID" value="KAJ9097744.1"/>
    <property type="molecule type" value="Genomic_DNA"/>
</dbReference>
<name>A0ACC2VF03_9TREE</name>
<comment type="caution">
    <text evidence="1">The sequence shown here is derived from an EMBL/GenBank/DDBJ whole genome shotgun (WGS) entry which is preliminary data.</text>
</comment>
<dbReference type="Proteomes" id="UP001227268">
    <property type="component" value="Unassembled WGS sequence"/>
</dbReference>
<proteinExistence type="predicted"/>
<keyword evidence="2" id="KW-1185">Reference proteome</keyword>
<sequence>MESLYWFLDQTHIVVTGITGLAFLVTRSPHVAYFIVGALVCNTSAKLSKKVIRQDRPYTTVPAAAGTSPSPSPPPGSSPSARHPKKVKKTYGMPSTHSTSIAFFMTYIVLSLPPFQRSPTRSASLDGAMLLGTLGWGGAIMWSRVYLGYHTKAQVMVGGLIGLVGGMAWRAVWDGYVLPNGLDVWMQHVVDRAFALVGQ</sequence>
<evidence type="ECO:0000313" key="2">
    <source>
        <dbReference type="Proteomes" id="UP001227268"/>
    </source>
</evidence>
<reference evidence="1" key="1">
    <citation type="submission" date="2023-04" db="EMBL/GenBank/DDBJ databases">
        <title>Draft Genome sequencing of Naganishia species isolated from polar environments using Oxford Nanopore Technology.</title>
        <authorList>
            <person name="Leo P."/>
            <person name="Venkateswaran K."/>
        </authorList>
    </citation>
    <scope>NUCLEOTIDE SEQUENCE</scope>
    <source>
        <strain evidence="1">MNA-CCFEE 5423</strain>
    </source>
</reference>
<organism evidence="1 2">
    <name type="scientific">Naganishia friedmannii</name>
    <dbReference type="NCBI Taxonomy" id="89922"/>
    <lineage>
        <taxon>Eukaryota</taxon>
        <taxon>Fungi</taxon>
        <taxon>Dikarya</taxon>
        <taxon>Basidiomycota</taxon>
        <taxon>Agaricomycotina</taxon>
        <taxon>Tremellomycetes</taxon>
        <taxon>Filobasidiales</taxon>
        <taxon>Filobasidiaceae</taxon>
        <taxon>Naganishia</taxon>
    </lineage>
</organism>
<accession>A0ACC2VF03</accession>